<organism evidence="8 9">
    <name type="scientific">Melioribacter roseus (strain DSM 23840 / JCM 17771 / VKM B-2668 / P3M-2)</name>
    <dbReference type="NCBI Taxonomy" id="1191523"/>
    <lineage>
        <taxon>Bacteria</taxon>
        <taxon>Pseudomonadati</taxon>
        <taxon>Ignavibacteriota</taxon>
        <taxon>Ignavibacteria</taxon>
        <taxon>Ignavibacteriales</taxon>
        <taxon>Melioribacteraceae</taxon>
        <taxon>Melioribacter</taxon>
    </lineage>
</organism>
<dbReference type="OrthoDB" id="9814591at2"/>
<evidence type="ECO:0000256" key="6">
    <source>
        <dbReference type="ARBA" id="ARBA00023316"/>
    </source>
</evidence>
<evidence type="ECO:0000256" key="7">
    <source>
        <dbReference type="HAMAP-Rule" id="MF_02065"/>
    </source>
</evidence>
<evidence type="ECO:0000256" key="1">
    <source>
        <dbReference type="ARBA" id="ARBA00022475"/>
    </source>
</evidence>
<dbReference type="Gene3D" id="3.30.1490.480">
    <property type="entry name" value="Endolytic murein transglycosylase"/>
    <property type="match status" value="1"/>
</dbReference>
<dbReference type="EMBL" id="CP003557">
    <property type="protein sequence ID" value="AFN73303.1"/>
    <property type="molecule type" value="Genomic_DNA"/>
</dbReference>
<dbReference type="InterPro" id="IPR003770">
    <property type="entry name" value="MLTG-like"/>
</dbReference>
<name>I6ZW51_MELRP</name>
<sequence length="348" mass="39789">MQKINLKKYFSNNELYLIAGVFAFVLSVLVFTFFSPNYFDSDEPVELVIPRGATLNEVVDSLYSKGVIKGKFSIKAAAFIYGADKKIKAGKYKIPNGLSYLDLIELFINGSPVEQVKITIPEGIWLKDLASLLKRELGVDSAKVMELSKSRSFLSSLGLGDEVESLQGYLLPETYYFYPDSDAETVLRKLKSEMDSVFDNPEIQKRMKELGMNKHEILTLASIIDAESNDFSEFKTISGVYHNRLKRGMLLQADPTVQFLIRHRRNKKVYYKDLEIESEYNTYKHPGLPPGPINNPGKDAIMAALYPEKHNFYYFVADGNGGHKFASTQREHEQNVLEYRRWRRSQNN</sequence>
<keyword evidence="4 7" id="KW-0472">Membrane</keyword>
<evidence type="ECO:0000256" key="2">
    <source>
        <dbReference type="ARBA" id="ARBA00022692"/>
    </source>
</evidence>
<keyword evidence="5 7" id="KW-0456">Lyase</keyword>
<dbReference type="HOGENOM" id="CLU_025574_2_0_10"/>
<dbReference type="Pfam" id="PF02618">
    <property type="entry name" value="YceG"/>
    <property type="match status" value="1"/>
</dbReference>
<protein>
    <recommendedName>
        <fullName evidence="7">Endolytic murein transglycosylase</fullName>
        <ecNumber evidence="7">4.2.2.29</ecNumber>
    </recommendedName>
    <alternativeName>
        <fullName evidence="7">Peptidoglycan lytic transglycosylase</fullName>
    </alternativeName>
    <alternativeName>
        <fullName evidence="7">Peptidoglycan polymerization terminase</fullName>
    </alternativeName>
</protein>
<dbReference type="AlphaFoldDB" id="I6ZW51"/>
<comment type="subcellular location">
    <subcellularLocation>
        <location evidence="7">Cell membrane</location>
        <topology evidence="7">Single-pass membrane protein</topology>
    </subcellularLocation>
</comment>
<evidence type="ECO:0000313" key="9">
    <source>
        <dbReference type="Proteomes" id="UP000009011"/>
    </source>
</evidence>
<dbReference type="Gene3D" id="3.30.160.60">
    <property type="entry name" value="Classic Zinc Finger"/>
    <property type="match status" value="1"/>
</dbReference>
<evidence type="ECO:0000313" key="8">
    <source>
        <dbReference type="EMBL" id="AFN73303.1"/>
    </source>
</evidence>
<proteinExistence type="inferred from homology"/>
<dbReference type="KEGG" id="mro:MROS_0059"/>
<keyword evidence="3 7" id="KW-1133">Transmembrane helix</keyword>
<accession>I6ZW51</accession>
<feature type="site" description="Important for catalytic activity" evidence="7">
    <location>
        <position position="227"/>
    </location>
</feature>
<evidence type="ECO:0000256" key="3">
    <source>
        <dbReference type="ARBA" id="ARBA00022989"/>
    </source>
</evidence>
<comment type="catalytic activity">
    <reaction evidence="7">
        <text>a peptidoglycan chain = a peptidoglycan chain with N-acetyl-1,6-anhydromuramyl-[peptide] at the reducing end + a peptidoglycan chain with N-acetylglucosamine at the non-reducing end.</text>
        <dbReference type="EC" id="4.2.2.29"/>
    </reaction>
</comment>
<dbReference type="GO" id="GO:0071555">
    <property type="term" value="P:cell wall organization"/>
    <property type="evidence" value="ECO:0007669"/>
    <property type="project" value="UniProtKB-KW"/>
</dbReference>
<dbReference type="GO" id="GO:0005886">
    <property type="term" value="C:plasma membrane"/>
    <property type="evidence" value="ECO:0007669"/>
    <property type="project" value="UniProtKB-SubCell"/>
</dbReference>
<keyword evidence="6 7" id="KW-0961">Cell wall biogenesis/degradation</keyword>
<comment type="function">
    <text evidence="7">Functions as a peptidoglycan terminase that cleaves nascent peptidoglycan strands endolytically to terminate their elongation.</text>
</comment>
<evidence type="ECO:0000256" key="5">
    <source>
        <dbReference type="ARBA" id="ARBA00023239"/>
    </source>
</evidence>
<dbReference type="STRING" id="1191523.MROS_0059"/>
<dbReference type="GO" id="GO:0008932">
    <property type="term" value="F:lytic endotransglycosylase activity"/>
    <property type="evidence" value="ECO:0007669"/>
    <property type="project" value="UniProtKB-UniRule"/>
</dbReference>
<keyword evidence="2 7" id="KW-0812">Transmembrane</keyword>
<dbReference type="NCBIfam" id="TIGR00247">
    <property type="entry name" value="endolytic transglycosylase MltG"/>
    <property type="match status" value="1"/>
</dbReference>
<dbReference type="eggNOG" id="COG1559">
    <property type="taxonomic scope" value="Bacteria"/>
</dbReference>
<dbReference type="EC" id="4.2.2.29" evidence="7"/>
<comment type="similarity">
    <text evidence="7">Belongs to the transglycosylase MltG family.</text>
</comment>
<feature type="transmembrane region" description="Helical" evidence="7">
    <location>
        <begin position="15"/>
        <end position="34"/>
    </location>
</feature>
<keyword evidence="9" id="KW-1185">Reference proteome</keyword>
<keyword evidence="1 7" id="KW-1003">Cell membrane</keyword>
<dbReference type="PATRIC" id="fig|1191523.3.peg.61"/>
<evidence type="ECO:0000256" key="4">
    <source>
        <dbReference type="ARBA" id="ARBA00023136"/>
    </source>
</evidence>
<reference evidence="8 9" key="1">
    <citation type="journal article" date="2013" name="PLoS ONE">
        <title>Genomic analysis of Melioribacter roseus, facultatively anaerobic organotrophic bacterium representing a novel deep lineage within Bacteriodetes/Chlorobi group.</title>
        <authorList>
            <person name="Kadnikov V.V."/>
            <person name="Mardanov A.V."/>
            <person name="Podosokorskaya O.A."/>
            <person name="Gavrilov S.N."/>
            <person name="Kublanov I.V."/>
            <person name="Beletsky A.V."/>
            <person name="Bonch-Osmolovskaya E.A."/>
            <person name="Ravin N.V."/>
        </authorList>
    </citation>
    <scope>NUCLEOTIDE SEQUENCE [LARGE SCALE GENOMIC DNA]</scope>
    <source>
        <strain evidence="9">JCM 17771 / P3M-2</strain>
    </source>
</reference>
<dbReference type="Proteomes" id="UP000009011">
    <property type="component" value="Chromosome"/>
</dbReference>
<dbReference type="GO" id="GO:0009252">
    <property type="term" value="P:peptidoglycan biosynthetic process"/>
    <property type="evidence" value="ECO:0007669"/>
    <property type="project" value="UniProtKB-UniRule"/>
</dbReference>
<dbReference type="HAMAP" id="MF_02065">
    <property type="entry name" value="MltG"/>
    <property type="match status" value="1"/>
</dbReference>
<dbReference type="CDD" id="cd08010">
    <property type="entry name" value="MltG_like"/>
    <property type="match status" value="1"/>
</dbReference>
<dbReference type="PANTHER" id="PTHR30518">
    <property type="entry name" value="ENDOLYTIC MUREIN TRANSGLYCOSYLASE"/>
    <property type="match status" value="1"/>
</dbReference>
<dbReference type="PANTHER" id="PTHR30518:SF2">
    <property type="entry name" value="ENDOLYTIC MUREIN TRANSGLYCOSYLASE"/>
    <property type="match status" value="1"/>
</dbReference>
<dbReference type="RefSeq" id="WP_014854740.1">
    <property type="nucleotide sequence ID" value="NC_018178.1"/>
</dbReference>
<gene>
    <name evidence="7" type="primary">mltG</name>
    <name evidence="8" type="ordered locus">MROS_0059</name>
</gene>